<gene>
    <name evidence="12" type="ORF">GOP47_0022898</name>
</gene>
<keyword evidence="6" id="KW-0735">Signal-anchor</keyword>
<keyword evidence="3" id="KW-0328">Glycosyltransferase</keyword>
<evidence type="ECO:0000256" key="9">
    <source>
        <dbReference type="ARBA" id="ARBA00023180"/>
    </source>
</evidence>
<evidence type="ECO:0000313" key="12">
    <source>
        <dbReference type="EMBL" id="KAI5062359.1"/>
    </source>
</evidence>
<evidence type="ECO:0000256" key="8">
    <source>
        <dbReference type="ARBA" id="ARBA00023136"/>
    </source>
</evidence>
<dbReference type="FunFam" id="3.90.550.10:FF:000024">
    <property type="entry name" value="Hexosyltransferase"/>
    <property type="match status" value="1"/>
</dbReference>
<sequence>MNVPCIAPNKRLLTTLAAIFALLSPSLVVAGGRFSLFDLEPADFNTLPSRSLSLPPALPSSTWPDFKEAPSFRNGKECTPSQLYHSGYKEEENLCDSLAIHVAMTLDVTYIRGSVAAILSIVQHSVCPENVVFHLLASESKAELAQIIKLTFPYLKFKVYHFDVNLVKDKISASIRAALEQPLNYARSYLAEILPMCVKRVIYLDSDVVLIDDISRLWATNLDGHPLGAPEYCHANFTHYFTDAFWTDATLSAVFEGRNPCYFNTGVMVMDLEMWRFWGYTKAIEEWMEVQKSVRIYELGSLPPFLLVFAGDVQPIEHRWNQHGLGGDNFEGLCRTLHPGPVSLLHWSGKGKPWVRLGSGRPCALDSLWAPYDLESNNNFLQS</sequence>
<protein>
    <recommendedName>
        <fullName evidence="11">Hexosyltransferase</fullName>
        <ecNumber evidence="11">2.4.1.-</ecNumber>
    </recommendedName>
</protein>
<dbReference type="PANTHER" id="PTHR13778">
    <property type="entry name" value="GLYCOSYLTRANSFERASE 8 DOMAIN-CONTAINING PROTEIN"/>
    <property type="match status" value="1"/>
</dbReference>
<evidence type="ECO:0000256" key="7">
    <source>
        <dbReference type="ARBA" id="ARBA00022989"/>
    </source>
</evidence>
<evidence type="ECO:0000256" key="3">
    <source>
        <dbReference type="ARBA" id="ARBA00022676"/>
    </source>
</evidence>
<evidence type="ECO:0000256" key="6">
    <source>
        <dbReference type="ARBA" id="ARBA00022968"/>
    </source>
</evidence>
<evidence type="ECO:0000256" key="11">
    <source>
        <dbReference type="RuleBase" id="RU362027"/>
    </source>
</evidence>
<evidence type="ECO:0000256" key="1">
    <source>
        <dbReference type="ARBA" id="ARBA00004877"/>
    </source>
</evidence>
<dbReference type="EMBL" id="JABFUD020000022">
    <property type="protein sequence ID" value="KAI5062359.1"/>
    <property type="molecule type" value="Genomic_DNA"/>
</dbReference>
<dbReference type="InterPro" id="IPR002495">
    <property type="entry name" value="Glyco_trans_8"/>
</dbReference>
<comment type="similarity">
    <text evidence="2 11">Belongs to the glycosyltransferase 8 family.</text>
</comment>
<comment type="pathway">
    <text evidence="1">Glycan metabolism; pectin biosynthesis.</text>
</comment>
<comment type="subcellular location">
    <subcellularLocation>
        <location evidence="10">Endomembrane system</location>
        <topology evidence="10">Single-pass type II membrane protein</topology>
    </subcellularLocation>
</comment>
<evidence type="ECO:0000313" key="13">
    <source>
        <dbReference type="Proteomes" id="UP000886520"/>
    </source>
</evidence>
<organism evidence="12 13">
    <name type="scientific">Adiantum capillus-veneris</name>
    <name type="common">Maidenhair fern</name>
    <dbReference type="NCBI Taxonomy" id="13818"/>
    <lineage>
        <taxon>Eukaryota</taxon>
        <taxon>Viridiplantae</taxon>
        <taxon>Streptophyta</taxon>
        <taxon>Embryophyta</taxon>
        <taxon>Tracheophyta</taxon>
        <taxon>Polypodiopsida</taxon>
        <taxon>Polypodiidae</taxon>
        <taxon>Polypodiales</taxon>
        <taxon>Pteridineae</taxon>
        <taxon>Pteridaceae</taxon>
        <taxon>Vittarioideae</taxon>
        <taxon>Adiantum</taxon>
    </lineage>
</organism>
<dbReference type="Pfam" id="PF01501">
    <property type="entry name" value="Glyco_transf_8"/>
    <property type="match status" value="1"/>
</dbReference>
<proteinExistence type="inferred from homology"/>
<keyword evidence="5" id="KW-0812">Transmembrane</keyword>
<evidence type="ECO:0000256" key="2">
    <source>
        <dbReference type="ARBA" id="ARBA00006351"/>
    </source>
</evidence>
<dbReference type="GO" id="GO:0016757">
    <property type="term" value="F:glycosyltransferase activity"/>
    <property type="evidence" value="ECO:0007669"/>
    <property type="project" value="UniProtKB-KW"/>
</dbReference>
<dbReference type="EC" id="2.4.1.-" evidence="11"/>
<dbReference type="InterPro" id="IPR029044">
    <property type="entry name" value="Nucleotide-diphossugar_trans"/>
</dbReference>
<keyword evidence="9" id="KW-0325">Glycoprotein</keyword>
<keyword evidence="8" id="KW-0472">Membrane</keyword>
<name>A0A9D4U696_ADICA</name>
<evidence type="ECO:0000256" key="10">
    <source>
        <dbReference type="ARBA" id="ARBA00060399"/>
    </source>
</evidence>
<keyword evidence="7" id="KW-1133">Transmembrane helix</keyword>
<keyword evidence="13" id="KW-1185">Reference proteome</keyword>
<dbReference type="AlphaFoldDB" id="A0A9D4U696"/>
<reference evidence="12" key="1">
    <citation type="submission" date="2021-01" db="EMBL/GenBank/DDBJ databases">
        <title>Adiantum capillus-veneris genome.</title>
        <authorList>
            <person name="Fang Y."/>
            <person name="Liao Q."/>
        </authorList>
    </citation>
    <scope>NUCLEOTIDE SEQUENCE</scope>
    <source>
        <strain evidence="12">H3</strain>
        <tissue evidence="12">Leaf</tissue>
    </source>
</reference>
<accession>A0A9D4U696</accession>
<dbReference type="PANTHER" id="PTHR13778:SF13">
    <property type="entry name" value="GALACTURONOSYLTRANSFERASE-LIKE 3-RELATED"/>
    <property type="match status" value="1"/>
</dbReference>
<keyword evidence="4" id="KW-0808">Transferase</keyword>
<dbReference type="Gene3D" id="3.90.550.10">
    <property type="entry name" value="Spore Coat Polysaccharide Biosynthesis Protein SpsA, Chain A"/>
    <property type="match status" value="1"/>
</dbReference>
<evidence type="ECO:0000256" key="4">
    <source>
        <dbReference type="ARBA" id="ARBA00022679"/>
    </source>
</evidence>
<dbReference type="SUPFAM" id="SSF53448">
    <property type="entry name" value="Nucleotide-diphospho-sugar transferases"/>
    <property type="match status" value="1"/>
</dbReference>
<dbReference type="InterPro" id="IPR050748">
    <property type="entry name" value="Glycosyltrans_8_dom-fam"/>
</dbReference>
<comment type="caution">
    <text evidence="12">The sequence shown here is derived from an EMBL/GenBank/DDBJ whole genome shotgun (WGS) entry which is preliminary data.</text>
</comment>
<dbReference type="GO" id="GO:0005794">
    <property type="term" value="C:Golgi apparatus"/>
    <property type="evidence" value="ECO:0007669"/>
    <property type="project" value="TreeGrafter"/>
</dbReference>
<dbReference type="Proteomes" id="UP000886520">
    <property type="component" value="Chromosome 22"/>
</dbReference>
<evidence type="ECO:0000256" key="5">
    <source>
        <dbReference type="ARBA" id="ARBA00022692"/>
    </source>
</evidence>
<dbReference type="OrthoDB" id="411524at2759"/>